<evidence type="ECO:0000313" key="4">
    <source>
        <dbReference type="Proteomes" id="UP000500938"/>
    </source>
</evidence>
<name>A0A6M4IPQ1_9BACT</name>
<keyword evidence="4" id="KW-1185">Reference proteome</keyword>
<feature type="region of interest" description="Disordered" evidence="1">
    <location>
        <begin position="183"/>
        <end position="203"/>
    </location>
</feature>
<protein>
    <recommendedName>
        <fullName evidence="5">6-bladed beta-propeller</fullName>
    </recommendedName>
</protein>
<feature type="chain" id="PRO_5026665325" description="6-bladed beta-propeller" evidence="2">
    <location>
        <begin position="23"/>
        <end position="364"/>
    </location>
</feature>
<dbReference type="KEGG" id="ggr:HKW67_07800"/>
<proteinExistence type="predicted"/>
<dbReference type="Proteomes" id="UP000500938">
    <property type="component" value="Chromosome"/>
</dbReference>
<evidence type="ECO:0000256" key="2">
    <source>
        <dbReference type="SAM" id="SignalP"/>
    </source>
</evidence>
<organism evidence="3 4">
    <name type="scientific">Gemmatimonas groenlandica</name>
    <dbReference type="NCBI Taxonomy" id="2732249"/>
    <lineage>
        <taxon>Bacteria</taxon>
        <taxon>Pseudomonadati</taxon>
        <taxon>Gemmatimonadota</taxon>
        <taxon>Gemmatimonadia</taxon>
        <taxon>Gemmatimonadales</taxon>
        <taxon>Gemmatimonadaceae</taxon>
        <taxon>Gemmatimonas</taxon>
    </lineage>
</organism>
<evidence type="ECO:0008006" key="5">
    <source>
        <dbReference type="Google" id="ProtNLM"/>
    </source>
</evidence>
<feature type="signal peptide" evidence="2">
    <location>
        <begin position="1"/>
        <end position="22"/>
    </location>
</feature>
<gene>
    <name evidence="3" type="ORF">HKW67_07800</name>
</gene>
<evidence type="ECO:0000256" key="1">
    <source>
        <dbReference type="SAM" id="MobiDB-lite"/>
    </source>
</evidence>
<evidence type="ECO:0000313" key="3">
    <source>
        <dbReference type="EMBL" id="QJR35416.1"/>
    </source>
</evidence>
<keyword evidence="2" id="KW-0732">Signal</keyword>
<dbReference type="AlphaFoldDB" id="A0A6M4IPQ1"/>
<dbReference type="RefSeq" id="WP_171224846.1">
    <property type="nucleotide sequence ID" value="NZ_CP053085.1"/>
</dbReference>
<dbReference type="SUPFAM" id="SSF101898">
    <property type="entry name" value="NHL repeat"/>
    <property type="match status" value="1"/>
</dbReference>
<dbReference type="EMBL" id="CP053085">
    <property type="protein sequence ID" value="QJR35416.1"/>
    <property type="molecule type" value="Genomic_DNA"/>
</dbReference>
<accession>A0A6M4IPQ1</accession>
<sequence length="364" mass="39501">MRMISPLSLLLGLALVCPVALSAQPPAWRLAPSPSVRIGTADKAELSLAAPAGATRLPNGNIVVGDLAEYALREFTPAGALVKRYARKGEGPGEVGYLAPLLRCGSALVANDITGPLSVFTLDGRFQRGFRFPTPTYRIACNAAMQFVAMGWASDRDMKAGAYRPNVRYWIARADTSAEVPLGTMPAGDRWREGGGDGPLPLGREPRVAISASRAYVALGDRLEVLVFDLSGKAMPPLSAPVTRVRVTKADVDAEREREIAKLGERARKMVERSFATTTMPDFLPATRDLLVDATGHVWVQHYPRASSTTVPWTVFAPDGKVRATIAMPVALEVYEIGTDYVLGRYIDPEEQVPEVRLYALIRR</sequence>
<reference evidence="3 4" key="1">
    <citation type="submission" date="2020-05" db="EMBL/GenBank/DDBJ databases">
        <title>Complete genome sequence of Gemmatimonas greenlandica TET16.</title>
        <authorList>
            <person name="Zeng Y."/>
        </authorList>
    </citation>
    <scope>NUCLEOTIDE SEQUENCE [LARGE SCALE GENOMIC DNA]</scope>
    <source>
        <strain evidence="3 4">TET16</strain>
    </source>
</reference>